<sequence>MTNNISDNTTNNNVDETNNMNRTRRGSVGNAVFRNLFQRSSSTSTGSASVLPPAALNINDAAQRRRLSVSTLGIHGTSPTSSNAPYHFRRASTSTNSNHSEAIDECAVEEDDMIYSSSAKTAPTSPFRRMSMGGPPGRGFRNGSIGTDQNTFSWAEQLRTRAESSVSGQRPSFSFASSFSTSPPRANFVPSPVERARPAVEMQAPPAQAAAVKPKQPERRKPDPFQERILKGDFYMD</sequence>
<accession>A0A084GB06</accession>
<dbReference type="HOGENOM" id="CLU_058677_2_0_1"/>
<evidence type="ECO:0000313" key="2">
    <source>
        <dbReference type="EMBL" id="KEZ44518.1"/>
    </source>
</evidence>
<feature type="compositionally biased region" description="Basic and acidic residues" evidence="1">
    <location>
        <begin position="215"/>
        <end position="231"/>
    </location>
</feature>
<reference evidence="2 3" key="1">
    <citation type="journal article" date="2014" name="Genome Announc.">
        <title>Draft genome sequence of the pathogenic fungus Scedosporium apiospermum.</title>
        <authorList>
            <person name="Vandeputte P."/>
            <person name="Ghamrawi S."/>
            <person name="Rechenmann M."/>
            <person name="Iltis A."/>
            <person name="Giraud S."/>
            <person name="Fleury M."/>
            <person name="Thornton C."/>
            <person name="Delhaes L."/>
            <person name="Meyer W."/>
            <person name="Papon N."/>
            <person name="Bouchara J.P."/>
        </authorList>
    </citation>
    <scope>NUCLEOTIDE SEQUENCE [LARGE SCALE GENOMIC DNA]</scope>
    <source>
        <strain evidence="2 3">IHEM 14462</strain>
    </source>
</reference>
<dbReference type="EMBL" id="JOWA01000088">
    <property type="protein sequence ID" value="KEZ44518.1"/>
    <property type="molecule type" value="Genomic_DNA"/>
</dbReference>
<feature type="compositionally biased region" description="Low complexity" evidence="1">
    <location>
        <begin position="1"/>
        <end position="21"/>
    </location>
</feature>
<feature type="compositionally biased region" description="Low complexity" evidence="1">
    <location>
        <begin position="126"/>
        <end position="141"/>
    </location>
</feature>
<feature type="region of interest" description="Disordered" evidence="1">
    <location>
        <begin position="71"/>
        <end position="100"/>
    </location>
</feature>
<dbReference type="GeneID" id="27722609"/>
<dbReference type="RefSeq" id="XP_016644317.1">
    <property type="nucleotide sequence ID" value="XM_016786311.1"/>
</dbReference>
<feature type="region of interest" description="Disordered" evidence="1">
    <location>
        <begin position="1"/>
        <end position="27"/>
    </location>
</feature>
<dbReference type="Proteomes" id="UP000028545">
    <property type="component" value="Unassembled WGS sequence"/>
</dbReference>
<gene>
    <name evidence="2" type="ORF">SAPIO_CDS3537</name>
</gene>
<feature type="region of interest" description="Disordered" evidence="1">
    <location>
        <begin position="162"/>
        <end position="237"/>
    </location>
</feature>
<organism evidence="2 3">
    <name type="scientific">Pseudallescheria apiosperma</name>
    <name type="common">Scedosporium apiospermum</name>
    <dbReference type="NCBI Taxonomy" id="563466"/>
    <lineage>
        <taxon>Eukaryota</taxon>
        <taxon>Fungi</taxon>
        <taxon>Dikarya</taxon>
        <taxon>Ascomycota</taxon>
        <taxon>Pezizomycotina</taxon>
        <taxon>Sordariomycetes</taxon>
        <taxon>Hypocreomycetidae</taxon>
        <taxon>Microascales</taxon>
        <taxon>Microascaceae</taxon>
        <taxon>Scedosporium</taxon>
    </lineage>
</organism>
<dbReference type="OMA" id="VTIMEPP"/>
<dbReference type="KEGG" id="sapo:SAPIO_CDS3537"/>
<feature type="region of interest" description="Disordered" evidence="1">
    <location>
        <begin position="119"/>
        <end position="148"/>
    </location>
</feature>
<evidence type="ECO:0000256" key="1">
    <source>
        <dbReference type="SAM" id="MobiDB-lite"/>
    </source>
</evidence>
<protein>
    <submittedName>
        <fullName evidence="2">Uncharacterized protein</fullName>
    </submittedName>
</protein>
<dbReference type="OrthoDB" id="5384020at2759"/>
<feature type="compositionally biased region" description="Low complexity" evidence="1">
    <location>
        <begin position="199"/>
        <end position="214"/>
    </location>
</feature>
<dbReference type="AlphaFoldDB" id="A0A084GB06"/>
<dbReference type="VEuPathDB" id="FungiDB:SAPIO_CDS3537"/>
<keyword evidence="3" id="KW-1185">Reference proteome</keyword>
<comment type="caution">
    <text evidence="2">The sequence shown here is derived from an EMBL/GenBank/DDBJ whole genome shotgun (WGS) entry which is preliminary data.</text>
</comment>
<proteinExistence type="predicted"/>
<evidence type="ECO:0000313" key="3">
    <source>
        <dbReference type="Proteomes" id="UP000028545"/>
    </source>
</evidence>
<feature type="compositionally biased region" description="Polar residues" evidence="1">
    <location>
        <begin position="91"/>
        <end position="100"/>
    </location>
</feature>
<name>A0A084GB06_PSEDA</name>
<feature type="compositionally biased region" description="Low complexity" evidence="1">
    <location>
        <begin position="171"/>
        <end position="184"/>
    </location>
</feature>